<dbReference type="Gene3D" id="3.40.630.10">
    <property type="entry name" value="Zn peptidases"/>
    <property type="match status" value="1"/>
</dbReference>
<sequence>MHRFFTSTLLCLGLAGNVLAQATIPPSVSLQTPAVTQALEAIRPHGIEAHMTFLADDLLRGRQPGTEGFALASRYMESQFKALGLTPAGEEGTYLQAVPLRKAEVVEAGCAMQVIPKKGEPVVFTYDEEYLVSPDLAATASEVTAPVVFVGFGVTAPELRHDDYAKLDVSGKIVAMLSGAPASFPSDQRAYYSSTKLENAVAHGAVGVINLSSRDSPRSWDSMVRRTKQGAFRWLDAEGQPNRTHPELKAVVSVSSAGAAALFADLPKSKSLDKVLSAEVPPRFALPVTCTIRTQSRHTLIPSNNVVGLLPGSDPDLKDEYVVYVAHFDHFGVGVAVDGDSIYNGAHDNASGSAILLEVARGFAALPTPPRRSILFLAVTAEEWGLLGSDYFASNPTVPQENLVATIAMDMPFLFLPLLDIVPYGADHSSIATAVGQAADFLQLGISPDPMPEQVLFIRSDHFSFIRQGIPALFVKAGSQTDDPAIDGKQVNLDWRGQVYHTPKDDMTQAFDFEAGAKHARLDFLTGYLMAQETPRPTWNAGDFFGGKFGQRRPE</sequence>
<evidence type="ECO:0000313" key="4">
    <source>
        <dbReference type="Proteomes" id="UP000198510"/>
    </source>
</evidence>
<dbReference type="GO" id="GO:0008235">
    <property type="term" value="F:metalloexopeptidase activity"/>
    <property type="evidence" value="ECO:0007669"/>
    <property type="project" value="InterPro"/>
</dbReference>
<evidence type="ECO:0000313" key="3">
    <source>
        <dbReference type="EMBL" id="SDK01925.1"/>
    </source>
</evidence>
<keyword evidence="3" id="KW-0645">Protease</keyword>
<keyword evidence="1" id="KW-0732">Signal</keyword>
<dbReference type="EMBL" id="FNFO01000001">
    <property type="protein sequence ID" value="SDK01925.1"/>
    <property type="molecule type" value="Genomic_DNA"/>
</dbReference>
<proteinExistence type="predicted"/>
<keyword evidence="3" id="KW-0121">Carboxypeptidase</keyword>
<dbReference type="InterPro" id="IPR045175">
    <property type="entry name" value="M28_fam"/>
</dbReference>
<dbReference type="OrthoDB" id="1521787at2"/>
<feature type="domain" description="Peptidase M28" evidence="2">
    <location>
        <begin position="305"/>
        <end position="509"/>
    </location>
</feature>
<dbReference type="CDD" id="cd04820">
    <property type="entry name" value="PA_M28_1_1"/>
    <property type="match status" value="1"/>
</dbReference>
<dbReference type="InterPro" id="IPR046450">
    <property type="entry name" value="PA_dom_sf"/>
</dbReference>
<dbReference type="RefSeq" id="WP_089678942.1">
    <property type="nucleotide sequence ID" value="NZ_FNFO01000001.1"/>
</dbReference>
<dbReference type="Pfam" id="PF04389">
    <property type="entry name" value="Peptidase_M28"/>
    <property type="match status" value="1"/>
</dbReference>
<feature type="chain" id="PRO_5011707272" evidence="1">
    <location>
        <begin position="21"/>
        <end position="555"/>
    </location>
</feature>
<dbReference type="InterPro" id="IPR007484">
    <property type="entry name" value="Peptidase_M28"/>
</dbReference>
<gene>
    <name evidence="3" type="ORF">SAMN05421823_101668</name>
</gene>
<organism evidence="3 4">
    <name type="scientific">Catalinimonas alkaloidigena</name>
    <dbReference type="NCBI Taxonomy" id="1075417"/>
    <lineage>
        <taxon>Bacteria</taxon>
        <taxon>Pseudomonadati</taxon>
        <taxon>Bacteroidota</taxon>
        <taxon>Cytophagia</taxon>
        <taxon>Cytophagales</taxon>
        <taxon>Catalimonadaceae</taxon>
        <taxon>Catalinimonas</taxon>
    </lineage>
</organism>
<dbReference type="PANTHER" id="PTHR12147">
    <property type="entry name" value="METALLOPEPTIDASE M28 FAMILY MEMBER"/>
    <property type="match status" value="1"/>
</dbReference>
<dbReference type="SUPFAM" id="SSF53187">
    <property type="entry name" value="Zn-dependent exopeptidases"/>
    <property type="match status" value="1"/>
</dbReference>
<dbReference type="AlphaFoldDB" id="A0A1G8YIB5"/>
<accession>A0A1G8YIB5</accession>
<name>A0A1G8YIB5_9BACT</name>
<reference evidence="3 4" key="1">
    <citation type="submission" date="2016-10" db="EMBL/GenBank/DDBJ databases">
        <authorList>
            <person name="de Groot N.N."/>
        </authorList>
    </citation>
    <scope>NUCLEOTIDE SEQUENCE [LARGE SCALE GENOMIC DNA]</scope>
    <source>
        <strain evidence="3 4">DSM 25186</strain>
    </source>
</reference>
<keyword evidence="4" id="KW-1185">Reference proteome</keyword>
<dbReference type="GO" id="GO:0006508">
    <property type="term" value="P:proteolysis"/>
    <property type="evidence" value="ECO:0007669"/>
    <property type="project" value="InterPro"/>
</dbReference>
<dbReference type="SUPFAM" id="SSF52025">
    <property type="entry name" value="PA domain"/>
    <property type="match status" value="1"/>
</dbReference>
<dbReference type="PANTHER" id="PTHR12147:SF26">
    <property type="entry name" value="PEPTIDASE M28 DOMAIN-CONTAINING PROTEIN"/>
    <property type="match status" value="1"/>
</dbReference>
<evidence type="ECO:0000259" key="2">
    <source>
        <dbReference type="Pfam" id="PF04389"/>
    </source>
</evidence>
<dbReference type="STRING" id="1075417.SAMN05421823_101668"/>
<dbReference type="Gene3D" id="3.50.30.30">
    <property type="match status" value="1"/>
</dbReference>
<keyword evidence="3" id="KW-0378">Hydrolase</keyword>
<evidence type="ECO:0000256" key="1">
    <source>
        <dbReference type="SAM" id="SignalP"/>
    </source>
</evidence>
<dbReference type="GO" id="GO:0004180">
    <property type="term" value="F:carboxypeptidase activity"/>
    <property type="evidence" value="ECO:0007669"/>
    <property type="project" value="UniProtKB-KW"/>
</dbReference>
<feature type="signal peptide" evidence="1">
    <location>
        <begin position="1"/>
        <end position="20"/>
    </location>
</feature>
<protein>
    <submittedName>
        <fullName evidence="3">Zn-dependent amino-or carboxypeptidase, M28 family</fullName>
    </submittedName>
</protein>
<dbReference type="Proteomes" id="UP000198510">
    <property type="component" value="Unassembled WGS sequence"/>
</dbReference>